<gene>
    <name evidence="6" type="ordered locus">Ta0591</name>
</gene>
<name>Q9HKK6_THEAC</name>
<proteinExistence type="inferred from homology"/>
<dbReference type="GO" id="GO:0043139">
    <property type="term" value="F:5'-3' DNA helicase activity"/>
    <property type="evidence" value="ECO:0007669"/>
    <property type="project" value="UniProtKB-EC"/>
</dbReference>
<dbReference type="PANTHER" id="PTHR42957">
    <property type="entry name" value="HELICASE MJ1565-RELATED"/>
    <property type="match status" value="1"/>
</dbReference>
<dbReference type="Pfam" id="PF01935">
    <property type="entry name" value="DUF87"/>
    <property type="match status" value="1"/>
</dbReference>
<dbReference type="InterPro" id="IPR002789">
    <property type="entry name" value="HerA_central"/>
</dbReference>
<evidence type="ECO:0000313" key="6">
    <source>
        <dbReference type="EMBL" id="CAC11731.1"/>
    </source>
</evidence>
<comment type="catalytic activity">
    <reaction evidence="4">
        <text>ATP + H2O = ADP + phosphate + H(+)</text>
        <dbReference type="Rhea" id="RHEA:13065"/>
        <dbReference type="ChEBI" id="CHEBI:15377"/>
        <dbReference type="ChEBI" id="CHEBI:15378"/>
        <dbReference type="ChEBI" id="CHEBI:30616"/>
        <dbReference type="ChEBI" id="CHEBI:43474"/>
        <dbReference type="ChEBI" id="CHEBI:456216"/>
        <dbReference type="EC" id="5.6.2.4"/>
    </reaction>
</comment>
<evidence type="ECO:0000256" key="1">
    <source>
        <dbReference type="ARBA" id="ARBA00007816"/>
    </source>
</evidence>
<keyword evidence="7" id="KW-1185">Reference proteome</keyword>
<reference evidence="6 7" key="1">
    <citation type="journal article" date="2000" name="Nature">
        <title>The genome sequence of the thermoacidophilic scavenger Thermoplasma acidophilum.</title>
        <authorList>
            <person name="Ruepp A."/>
            <person name="Graml W."/>
            <person name="Santos-Martinez M.L."/>
            <person name="Koretke K.K."/>
            <person name="Volker C."/>
            <person name="Mewes H.W."/>
            <person name="Frishman D."/>
            <person name="Stocker S."/>
            <person name="Lupas A.N."/>
            <person name="Baumeister W."/>
        </authorList>
    </citation>
    <scope>NUCLEOTIDE SEQUENCE [LARGE SCALE GENOMIC DNA]</scope>
    <source>
        <strain evidence="7">ATCC 25905 / DSM 1728 / JCM 9062 / NBRC 15155 / AMRC-C165</strain>
    </source>
</reference>
<dbReference type="InterPro" id="IPR027417">
    <property type="entry name" value="P-loop_NTPase"/>
</dbReference>
<dbReference type="Proteomes" id="UP000001024">
    <property type="component" value="Chromosome"/>
</dbReference>
<organism evidence="6 7">
    <name type="scientific">Thermoplasma acidophilum (strain ATCC 25905 / DSM 1728 / JCM 9062 / NBRC 15155 / AMRC-C165)</name>
    <dbReference type="NCBI Taxonomy" id="273075"/>
    <lineage>
        <taxon>Archaea</taxon>
        <taxon>Methanobacteriati</taxon>
        <taxon>Thermoplasmatota</taxon>
        <taxon>Thermoplasmata</taxon>
        <taxon>Thermoplasmatales</taxon>
        <taxon>Thermoplasmataceae</taxon>
        <taxon>Thermoplasma</taxon>
    </lineage>
</organism>
<dbReference type="GO" id="GO:0043138">
    <property type="term" value="F:3'-5' DNA helicase activity"/>
    <property type="evidence" value="ECO:0007669"/>
    <property type="project" value="UniProtKB-EC"/>
</dbReference>
<dbReference type="eggNOG" id="arCOG04034">
    <property type="taxonomic scope" value="Archaea"/>
</dbReference>
<dbReference type="STRING" id="273075.gene:9571811"/>
<dbReference type="PaxDb" id="273075-Ta0591"/>
<dbReference type="AlphaFoldDB" id="Q9HKK6"/>
<dbReference type="Gene3D" id="3.40.50.300">
    <property type="entry name" value="P-loop containing nucleotide triphosphate hydrolases"/>
    <property type="match status" value="1"/>
</dbReference>
<dbReference type="KEGG" id="tac:Ta0591"/>
<evidence type="ECO:0000256" key="3">
    <source>
        <dbReference type="ARBA" id="ARBA00048954"/>
    </source>
</evidence>
<comment type="catalytic activity">
    <reaction evidence="3">
        <text>ATP + H2O = ADP + phosphate + H(+)</text>
        <dbReference type="Rhea" id="RHEA:13065"/>
        <dbReference type="ChEBI" id="CHEBI:15377"/>
        <dbReference type="ChEBI" id="CHEBI:15378"/>
        <dbReference type="ChEBI" id="CHEBI:30616"/>
        <dbReference type="ChEBI" id="CHEBI:43474"/>
        <dbReference type="ChEBI" id="CHEBI:456216"/>
        <dbReference type="EC" id="5.6.2.3"/>
    </reaction>
</comment>
<protein>
    <submittedName>
        <fullName evidence="6">Conserved hypothetical membrane protein</fullName>
    </submittedName>
</protein>
<dbReference type="PANTHER" id="PTHR42957:SF1">
    <property type="entry name" value="HELICASE MJ1565-RELATED"/>
    <property type="match status" value="1"/>
</dbReference>
<feature type="domain" description="Helicase HerA central" evidence="5">
    <location>
        <begin position="376"/>
        <end position="439"/>
    </location>
</feature>
<comment type="similarity">
    <text evidence="1">Belongs to the HerA family.</text>
</comment>
<comment type="catalytic activity">
    <reaction evidence="2">
        <text>Couples ATP hydrolysis with the unwinding of duplex DNA by translocating in the 3'-5' direction.</text>
        <dbReference type="EC" id="5.6.2.4"/>
    </reaction>
</comment>
<evidence type="ECO:0000256" key="2">
    <source>
        <dbReference type="ARBA" id="ARBA00034617"/>
    </source>
</evidence>
<evidence type="ECO:0000256" key="4">
    <source>
        <dbReference type="ARBA" id="ARBA00048988"/>
    </source>
</evidence>
<dbReference type="CDD" id="cd01127">
    <property type="entry name" value="TrwB_TraG_TraD_VirD4"/>
    <property type="match status" value="1"/>
</dbReference>
<dbReference type="HOGENOM" id="CLU_447341_0_0_2"/>
<dbReference type="InterPro" id="IPR008571">
    <property type="entry name" value="HerA-like"/>
</dbReference>
<dbReference type="EMBL" id="AL445064">
    <property type="protein sequence ID" value="CAC11731.1"/>
    <property type="molecule type" value="Genomic_DNA"/>
</dbReference>
<sequence>MIASASSFLILARFFGIYAILAIPISVAIVHPRIRHVLIARLNSIFRIQLQTPDIMKYGEYTLIKMHNIPAIVAKTVSAYDNHAESFLEIASFITDLLASGIDVTAYSIPHAAEEAKNIAELNGKVYFSTYVLLWSQGRSEHELVQSINAVPLGNERAGLRIELNDMDISRMRILFSDFRMRARKNYISGSRNISIFSLVDAEKAIFPSYCEALEISDLNAAVKFSAKHVDRKKLAKTASTKIADITFELKQRNSRKENTDYLKSVLNSAEILSNESRKDTPEAFLCSLDFMVMSRTPYGLKREISKLDRGLRIAGMRARNLSYRASRSVQGFFDFTRENTPYPMDASSAASFFPAYFSREETSGILIGINEYTGKPIYLDYFSHTSYNSIVTGETGSGKSYFAKVFSSRVFRAEYSKLLILDPLNEYHCTELGRSCMETDLIGFLDLIRRAITDVSLYRAIIIKYDLISAEKEATSGLMIAEALSQFMSKIDGRKTMIIDEANMVLKNEDALRLVENTVRHSRHFETSVFIITQSISDIMFGNTIEENSVHRFFFRTASPEDDFQRYIPGTNDLSKLIGGKNHNLSECYYSYGGRYVKILITDVDTTLS</sequence>
<dbReference type="InParanoid" id="Q9HKK6"/>
<accession>Q9HKK6</accession>
<dbReference type="SUPFAM" id="SSF52540">
    <property type="entry name" value="P-loop containing nucleoside triphosphate hydrolases"/>
    <property type="match status" value="1"/>
</dbReference>
<dbReference type="EnsemblBacteria" id="CAC11731">
    <property type="protein sequence ID" value="CAC11731"/>
    <property type="gene ID" value="CAC11731"/>
</dbReference>
<evidence type="ECO:0000313" key="7">
    <source>
        <dbReference type="Proteomes" id="UP000001024"/>
    </source>
</evidence>
<evidence type="ECO:0000259" key="5">
    <source>
        <dbReference type="Pfam" id="PF01935"/>
    </source>
</evidence>